<accession>A0A9P4ICR1</accession>
<evidence type="ECO:0000256" key="6">
    <source>
        <dbReference type="ARBA" id="ARBA00023163"/>
    </source>
</evidence>
<dbReference type="OrthoDB" id="2593073at2759"/>
<proteinExistence type="inferred from homology"/>
<feature type="compositionally biased region" description="Low complexity" evidence="10">
    <location>
        <begin position="71"/>
        <end position="81"/>
    </location>
</feature>
<feature type="domain" description="BZIP" evidence="11">
    <location>
        <begin position="70"/>
        <end position="85"/>
    </location>
</feature>
<feature type="compositionally biased region" description="Basic and acidic residues" evidence="10">
    <location>
        <begin position="57"/>
        <end position="68"/>
    </location>
</feature>
<comment type="function">
    <text evidence="1">Putative transcription factor.</text>
</comment>
<comment type="subcellular location">
    <subcellularLocation>
        <location evidence="2">Nucleus</location>
    </subcellularLocation>
</comment>
<evidence type="ECO:0000256" key="7">
    <source>
        <dbReference type="ARBA" id="ARBA00023242"/>
    </source>
</evidence>
<dbReference type="PANTHER" id="PTHR40621">
    <property type="entry name" value="TRANSCRIPTION FACTOR KAPC-RELATED"/>
    <property type="match status" value="1"/>
</dbReference>
<evidence type="ECO:0000256" key="9">
    <source>
        <dbReference type="SAM" id="Coils"/>
    </source>
</evidence>
<dbReference type="SUPFAM" id="SSF57959">
    <property type="entry name" value="Leucine zipper domain"/>
    <property type="match status" value="1"/>
</dbReference>
<evidence type="ECO:0000313" key="13">
    <source>
        <dbReference type="Proteomes" id="UP000799772"/>
    </source>
</evidence>
<feature type="region of interest" description="Disordered" evidence="10">
    <location>
        <begin position="144"/>
        <end position="208"/>
    </location>
</feature>
<feature type="compositionally biased region" description="Basic and acidic residues" evidence="10">
    <location>
        <begin position="175"/>
        <end position="185"/>
    </location>
</feature>
<reference evidence="12" key="1">
    <citation type="journal article" date="2020" name="Stud. Mycol.">
        <title>101 Dothideomycetes genomes: a test case for predicting lifestyles and emergence of pathogens.</title>
        <authorList>
            <person name="Haridas S."/>
            <person name="Albert R."/>
            <person name="Binder M."/>
            <person name="Bloem J."/>
            <person name="Labutti K."/>
            <person name="Salamov A."/>
            <person name="Andreopoulos B."/>
            <person name="Baker S."/>
            <person name="Barry K."/>
            <person name="Bills G."/>
            <person name="Bluhm B."/>
            <person name="Cannon C."/>
            <person name="Castanera R."/>
            <person name="Culley D."/>
            <person name="Daum C."/>
            <person name="Ezra D."/>
            <person name="Gonzalez J."/>
            <person name="Henrissat B."/>
            <person name="Kuo A."/>
            <person name="Liang C."/>
            <person name="Lipzen A."/>
            <person name="Lutzoni F."/>
            <person name="Magnuson J."/>
            <person name="Mondo S."/>
            <person name="Nolan M."/>
            <person name="Ohm R."/>
            <person name="Pangilinan J."/>
            <person name="Park H.-J."/>
            <person name="Ramirez L."/>
            <person name="Alfaro M."/>
            <person name="Sun H."/>
            <person name="Tritt A."/>
            <person name="Yoshinaga Y."/>
            <person name="Zwiers L.-H."/>
            <person name="Turgeon B."/>
            <person name="Goodwin S."/>
            <person name="Spatafora J."/>
            <person name="Crous P."/>
            <person name="Grigoriev I."/>
        </authorList>
    </citation>
    <scope>NUCLEOTIDE SEQUENCE</scope>
    <source>
        <strain evidence="12">CBS 133067</strain>
    </source>
</reference>
<sequence length="208" mass="22936">MSRDGALELSLREHLMQVQSTASAPPNSQHDQNIDPAIAGNAYQMSAGDSGGDDQMQDTRKGRRELSTSKRAAQNRAAQRAFRQRKEEYIKSLKDQVKEYETLNENYKAVQAENYQLRDYIINLQSRLLESQGSFPEPPVDININRSAQPPAPEAPAMSSTAVSQLVSAAQATEAHADNGVKHDGYVPAGDYPSKRQRGEDGGWSPFC</sequence>
<dbReference type="EMBL" id="ML978128">
    <property type="protein sequence ID" value="KAF2097593.1"/>
    <property type="molecule type" value="Genomic_DNA"/>
</dbReference>
<evidence type="ECO:0000256" key="4">
    <source>
        <dbReference type="ARBA" id="ARBA00023015"/>
    </source>
</evidence>
<dbReference type="AlphaFoldDB" id="A0A9P4ICR1"/>
<feature type="region of interest" description="Disordered" evidence="10">
    <location>
        <begin position="42"/>
        <end position="83"/>
    </location>
</feature>
<evidence type="ECO:0000256" key="8">
    <source>
        <dbReference type="ARBA" id="ARBA00044067"/>
    </source>
</evidence>
<dbReference type="GO" id="GO:0001228">
    <property type="term" value="F:DNA-binding transcription activator activity, RNA polymerase II-specific"/>
    <property type="evidence" value="ECO:0007669"/>
    <property type="project" value="TreeGrafter"/>
</dbReference>
<dbReference type="PROSITE" id="PS00036">
    <property type="entry name" value="BZIP_BASIC"/>
    <property type="match status" value="1"/>
</dbReference>
<dbReference type="Proteomes" id="UP000799772">
    <property type="component" value="Unassembled WGS sequence"/>
</dbReference>
<comment type="similarity">
    <text evidence="3">Belongs to the bZIP family.</text>
</comment>
<organism evidence="12 13">
    <name type="scientific">Rhizodiscina lignyota</name>
    <dbReference type="NCBI Taxonomy" id="1504668"/>
    <lineage>
        <taxon>Eukaryota</taxon>
        <taxon>Fungi</taxon>
        <taxon>Dikarya</taxon>
        <taxon>Ascomycota</taxon>
        <taxon>Pezizomycotina</taxon>
        <taxon>Dothideomycetes</taxon>
        <taxon>Pleosporomycetidae</taxon>
        <taxon>Aulographales</taxon>
        <taxon>Rhizodiscinaceae</taxon>
        <taxon>Rhizodiscina</taxon>
    </lineage>
</organism>
<dbReference type="Gene3D" id="1.20.5.170">
    <property type="match status" value="1"/>
</dbReference>
<protein>
    <recommendedName>
        <fullName evidence="8">Putative transcription factor kapC</fullName>
    </recommendedName>
</protein>
<keyword evidence="5" id="KW-0238">DNA-binding</keyword>
<name>A0A9P4ICR1_9PEZI</name>
<keyword evidence="4" id="KW-0805">Transcription regulation</keyword>
<dbReference type="GO" id="GO:0090575">
    <property type="term" value="C:RNA polymerase II transcription regulator complex"/>
    <property type="evidence" value="ECO:0007669"/>
    <property type="project" value="TreeGrafter"/>
</dbReference>
<keyword evidence="7" id="KW-0539">Nucleus</keyword>
<keyword evidence="9" id="KW-0175">Coiled coil</keyword>
<dbReference type="SMART" id="SM00338">
    <property type="entry name" value="BRLZ"/>
    <property type="match status" value="1"/>
</dbReference>
<dbReference type="PANTHER" id="PTHR40621:SF11">
    <property type="entry name" value="TRANSCRIPTION FACTOR KAPC-RELATED"/>
    <property type="match status" value="1"/>
</dbReference>
<keyword evidence="6" id="KW-0804">Transcription</keyword>
<evidence type="ECO:0000256" key="2">
    <source>
        <dbReference type="ARBA" id="ARBA00004123"/>
    </source>
</evidence>
<evidence type="ECO:0000259" key="11">
    <source>
        <dbReference type="PROSITE" id="PS00036"/>
    </source>
</evidence>
<feature type="compositionally biased region" description="Polar residues" evidence="10">
    <location>
        <begin position="158"/>
        <end position="171"/>
    </location>
</feature>
<evidence type="ECO:0000256" key="10">
    <source>
        <dbReference type="SAM" id="MobiDB-lite"/>
    </source>
</evidence>
<dbReference type="InterPro" id="IPR004827">
    <property type="entry name" value="bZIP"/>
</dbReference>
<dbReference type="InterPro" id="IPR050936">
    <property type="entry name" value="AP-1-like"/>
</dbReference>
<evidence type="ECO:0000313" key="12">
    <source>
        <dbReference type="EMBL" id="KAF2097593.1"/>
    </source>
</evidence>
<gene>
    <name evidence="12" type="ORF">NA57DRAFT_77844</name>
</gene>
<keyword evidence="13" id="KW-1185">Reference proteome</keyword>
<evidence type="ECO:0000256" key="1">
    <source>
        <dbReference type="ARBA" id="ARBA00004049"/>
    </source>
</evidence>
<dbReference type="Pfam" id="PF00170">
    <property type="entry name" value="bZIP_1"/>
    <property type="match status" value="1"/>
</dbReference>
<feature type="coiled-coil region" evidence="9">
    <location>
        <begin position="83"/>
        <end position="113"/>
    </location>
</feature>
<comment type="caution">
    <text evidence="12">The sequence shown here is derived from an EMBL/GenBank/DDBJ whole genome shotgun (WGS) entry which is preliminary data.</text>
</comment>
<evidence type="ECO:0000256" key="3">
    <source>
        <dbReference type="ARBA" id="ARBA00007163"/>
    </source>
</evidence>
<evidence type="ECO:0000256" key="5">
    <source>
        <dbReference type="ARBA" id="ARBA00023125"/>
    </source>
</evidence>
<dbReference type="InterPro" id="IPR046347">
    <property type="entry name" value="bZIP_sf"/>
</dbReference>
<dbReference type="GO" id="GO:0000976">
    <property type="term" value="F:transcription cis-regulatory region binding"/>
    <property type="evidence" value="ECO:0007669"/>
    <property type="project" value="InterPro"/>
</dbReference>